<comment type="caution">
    <text evidence="1">The sequence shown here is derived from an EMBL/GenBank/DDBJ whole genome shotgun (WGS) entry which is preliminary data.</text>
</comment>
<reference evidence="1" key="1">
    <citation type="journal article" date="2014" name="Front. Microbiol.">
        <title>High frequency of phylogenetically diverse reductive dehalogenase-homologous genes in deep subseafloor sedimentary metagenomes.</title>
        <authorList>
            <person name="Kawai M."/>
            <person name="Futagami T."/>
            <person name="Toyoda A."/>
            <person name="Takaki Y."/>
            <person name="Nishi S."/>
            <person name="Hori S."/>
            <person name="Arai W."/>
            <person name="Tsubouchi T."/>
            <person name="Morono Y."/>
            <person name="Uchiyama I."/>
            <person name="Ito T."/>
            <person name="Fujiyama A."/>
            <person name="Inagaki F."/>
            <person name="Takami H."/>
        </authorList>
    </citation>
    <scope>NUCLEOTIDE SEQUENCE</scope>
    <source>
        <strain evidence="1">Expedition CK06-06</strain>
    </source>
</reference>
<feature type="non-terminal residue" evidence="1">
    <location>
        <position position="1"/>
    </location>
</feature>
<accession>X0XHM9</accession>
<gene>
    <name evidence="1" type="ORF">S01H1_81364</name>
</gene>
<protein>
    <submittedName>
        <fullName evidence="1">Uncharacterized protein</fullName>
    </submittedName>
</protein>
<sequence length="51" mass="5907">CGGTAADANRMRDWRLAKIERYFGLTETYNVHTKKYDREFNSLQPLALTIA</sequence>
<evidence type="ECO:0000313" key="1">
    <source>
        <dbReference type="EMBL" id="GAG42630.1"/>
    </source>
</evidence>
<name>X0XHM9_9ZZZZ</name>
<organism evidence="1">
    <name type="scientific">marine sediment metagenome</name>
    <dbReference type="NCBI Taxonomy" id="412755"/>
    <lineage>
        <taxon>unclassified sequences</taxon>
        <taxon>metagenomes</taxon>
        <taxon>ecological metagenomes</taxon>
    </lineage>
</organism>
<proteinExistence type="predicted"/>
<dbReference type="AlphaFoldDB" id="X0XHM9"/>
<dbReference type="EMBL" id="BARS01055055">
    <property type="protein sequence ID" value="GAG42630.1"/>
    <property type="molecule type" value="Genomic_DNA"/>
</dbReference>